<dbReference type="PATRIC" id="fig|66851.6.peg.318"/>
<dbReference type="NCBIfam" id="TIGR03280">
    <property type="entry name" value="methan_mark_11"/>
    <property type="match status" value="1"/>
</dbReference>
<dbReference type="PANTHER" id="PTHR40705">
    <property type="entry name" value="TRNA(ILE2) 2-AGMATINYLCYTIDINE SYNTHETASE TIAS"/>
    <property type="match status" value="1"/>
</dbReference>
<dbReference type="STRING" id="66851.MBORA_02680"/>
<dbReference type="PANTHER" id="PTHR40705:SF2">
    <property type="entry name" value="DUF1743 DOMAIN-CONTAINING PROTEIN"/>
    <property type="match status" value="1"/>
</dbReference>
<accession>A0A166BVS6</accession>
<reference evidence="3" key="1">
    <citation type="journal article" date="2016" name="Genome Announc.">
        <title>Draft Genome Sequences of Methanobrevibacter curvatus DSM11111, Methanobrevibacter cuticularis DSM11139, Methanobrevibacter filiformis DSM11501, and Methanobrevibacter oralis DSM7256.</title>
        <authorList>
            <person name="Poehlein A."/>
            <person name="Seedorf H."/>
        </authorList>
    </citation>
    <scope>NUCLEOTIDE SEQUENCE [LARGE SCALE GENOMIC DNA]</scope>
    <source>
        <strain evidence="3">DSM 7256 / JCM 30027 / ZR</strain>
    </source>
</reference>
<dbReference type="RefSeq" id="WP_042693775.1">
    <property type="nucleotide sequence ID" value="NZ_CABMAB010000026.1"/>
</dbReference>
<dbReference type="AlphaFoldDB" id="A0A166BVS6"/>
<comment type="caution">
    <text evidence="2">The sequence shown here is derived from an EMBL/GenBank/DDBJ whole genome shotgun (WGS) entry which is preliminary data.</text>
</comment>
<dbReference type="InterPro" id="IPR017674">
    <property type="entry name" value="Methan_mark_11"/>
</dbReference>
<dbReference type="InterPro" id="IPR053870">
    <property type="entry name" value="TiaS-like_TCKD"/>
</dbReference>
<dbReference type="OrthoDB" id="52716at2157"/>
<dbReference type="EMBL" id="LWMU01000043">
    <property type="protein sequence ID" value="KZX13863.1"/>
    <property type="molecule type" value="Genomic_DNA"/>
</dbReference>
<evidence type="ECO:0000313" key="2">
    <source>
        <dbReference type="EMBL" id="KZX13863.1"/>
    </source>
</evidence>
<keyword evidence="3" id="KW-1185">Reference proteome</keyword>
<evidence type="ECO:0000259" key="1">
    <source>
        <dbReference type="Pfam" id="PF22641"/>
    </source>
</evidence>
<dbReference type="Gene3D" id="3.30.70.2200">
    <property type="match status" value="1"/>
</dbReference>
<sequence>MEILKPNELKEKFNDPWIAPYEKVLTMVDNDKVEIVEYHPCISGSHWLLNQYKKNSKLIDSAYRDGNKHVYSCHVGCSLLDLKASFNAAGIEEIIIDGDEVKVTHSGLAGAGVGAGMCRGMGKGVKYIELIESGGGSKVGKATVVTPKLEKVVIGIDDTDTKDEGATWTMAHNLGVELAKEGFEYLDHIIVQLYPHNPHKTQNCVSIALTFAVEESKKEELIAKVIEILKRDTLSDKTAIAILEGLSIPKELRDYSIATKSGMIDVKTAEKLASELNIPLIAITGEQGKVGALAALGLYNDVEEAVKAYDE</sequence>
<dbReference type="Proteomes" id="UP000077428">
    <property type="component" value="Unassembled WGS sequence"/>
</dbReference>
<feature type="domain" description="TiaS-like TCKD" evidence="1">
    <location>
        <begin position="153"/>
        <end position="219"/>
    </location>
</feature>
<evidence type="ECO:0000313" key="3">
    <source>
        <dbReference type="Proteomes" id="UP000077428"/>
    </source>
</evidence>
<gene>
    <name evidence="2" type="ORF">MBORA_02680</name>
</gene>
<dbReference type="Pfam" id="PF22641">
    <property type="entry name" value="TiaS_TCKD"/>
    <property type="match status" value="1"/>
</dbReference>
<name>A0A166BVS6_METOA</name>
<protein>
    <recommendedName>
        <fullName evidence="1">TiaS-like TCKD domain-containing protein</fullName>
    </recommendedName>
</protein>
<organism evidence="2 3">
    <name type="scientific">Methanobrevibacter oralis</name>
    <dbReference type="NCBI Taxonomy" id="66851"/>
    <lineage>
        <taxon>Archaea</taxon>
        <taxon>Methanobacteriati</taxon>
        <taxon>Methanobacteriota</taxon>
        <taxon>Methanomada group</taxon>
        <taxon>Methanobacteria</taxon>
        <taxon>Methanobacteriales</taxon>
        <taxon>Methanobacteriaceae</taxon>
        <taxon>Methanobrevibacter</taxon>
    </lineage>
</organism>
<proteinExistence type="predicted"/>